<dbReference type="GO" id="GO:0000272">
    <property type="term" value="P:polysaccharide catabolic process"/>
    <property type="evidence" value="ECO:0007669"/>
    <property type="project" value="InterPro"/>
</dbReference>
<dbReference type="EMBL" id="LNQE01001370">
    <property type="protein sequence ID" value="KUG18623.1"/>
    <property type="molecule type" value="Genomic_DNA"/>
</dbReference>
<dbReference type="InterPro" id="IPR050902">
    <property type="entry name" value="ABC_Transporter_SBP"/>
</dbReference>
<dbReference type="SUPFAM" id="SSF53807">
    <property type="entry name" value="Helical backbone' metal receptor"/>
    <property type="match status" value="1"/>
</dbReference>
<feature type="domain" description="Dockerin" evidence="2">
    <location>
        <begin position="29"/>
        <end position="93"/>
    </location>
</feature>
<accession>A0A0W8FCL4</accession>
<dbReference type="Pfam" id="PF01497">
    <property type="entry name" value="Peripla_BP_2"/>
    <property type="match status" value="1"/>
</dbReference>
<name>A0A0W8FCL4_9ZZZZ</name>
<dbReference type="PROSITE" id="PS51766">
    <property type="entry name" value="DOCKERIN"/>
    <property type="match status" value="1"/>
</dbReference>
<dbReference type="Gene3D" id="3.40.50.1980">
    <property type="entry name" value="Nitrogenase molybdenum iron protein domain"/>
    <property type="match status" value="2"/>
</dbReference>
<evidence type="ECO:0000259" key="1">
    <source>
        <dbReference type="PROSITE" id="PS50983"/>
    </source>
</evidence>
<dbReference type="AlphaFoldDB" id="A0A0W8FCL4"/>
<proteinExistence type="predicted"/>
<dbReference type="Gene3D" id="1.10.1330.10">
    <property type="entry name" value="Dockerin domain"/>
    <property type="match status" value="1"/>
</dbReference>
<organism evidence="3">
    <name type="scientific">hydrocarbon metagenome</name>
    <dbReference type="NCBI Taxonomy" id="938273"/>
    <lineage>
        <taxon>unclassified sequences</taxon>
        <taxon>metagenomes</taxon>
        <taxon>ecological metagenomes</taxon>
    </lineage>
</organism>
<evidence type="ECO:0000313" key="3">
    <source>
        <dbReference type="EMBL" id="KUG18623.1"/>
    </source>
</evidence>
<dbReference type="PANTHER" id="PTHR30535:SF34">
    <property type="entry name" value="MOLYBDATE-BINDING PROTEIN MOLA"/>
    <property type="match status" value="1"/>
</dbReference>
<dbReference type="PANTHER" id="PTHR30535">
    <property type="entry name" value="VITAMIN B12-BINDING PROTEIN"/>
    <property type="match status" value="1"/>
</dbReference>
<dbReference type="SUPFAM" id="SSF63446">
    <property type="entry name" value="Type I dockerin domain"/>
    <property type="match status" value="1"/>
</dbReference>
<dbReference type="PROSITE" id="PS50983">
    <property type="entry name" value="FE_B12_PBP"/>
    <property type="match status" value="1"/>
</dbReference>
<protein>
    <submittedName>
        <fullName evidence="3">Vitamin b12 abc transporter, b12-binding component btuf</fullName>
    </submittedName>
</protein>
<evidence type="ECO:0000259" key="2">
    <source>
        <dbReference type="PROSITE" id="PS51766"/>
    </source>
</evidence>
<reference evidence="3" key="1">
    <citation type="journal article" date="2015" name="Proc. Natl. Acad. Sci. U.S.A.">
        <title>Networks of energetic and metabolic interactions define dynamics in microbial communities.</title>
        <authorList>
            <person name="Embree M."/>
            <person name="Liu J.K."/>
            <person name="Al-Bassam M.M."/>
            <person name="Zengler K."/>
        </authorList>
    </citation>
    <scope>NUCLEOTIDE SEQUENCE</scope>
</reference>
<comment type="caution">
    <text evidence="3">The sequence shown here is derived from an EMBL/GenBank/DDBJ whole genome shotgun (WGS) entry which is preliminary data.</text>
</comment>
<sequence length="407" mass="45549">MKKSTFIWPLILTALLMLAIIPGSASDYTLEIYGNANMDNTIDEKDVAYAEGIIAGTNQETKLADANYDGKIDKDDISQIKSIISGEDEEITIIDDANRTVTINKPVQSIVTLSTHHTEGVVVVGAIDRIVGVSPYEKTYGYYFPELADETVVGLYTSPDYEKIIELHPDIVITMGRKVGADEEKLKSTGITLVGLDITSPYFVKSDVLKLGYILGQKDRANEYIEWREKYEDKIKDHIANLSVEEKPKVFIEWGTTKKMTFGEGSVGDDLCIISGGENIAHDLSNPWPEVDPEWVIEQDPDIILSSVSLDDQWGWNSTNEPQDITNEIINRPGMSDISAVKNGRVYAVNHNIAWGADSMFGQACWAKCFYPDLDIDPSEIYREYLERYMGIAYPENIVFVYPKPDS</sequence>
<dbReference type="InterPro" id="IPR002491">
    <property type="entry name" value="ABC_transptr_periplasmic_BD"/>
</dbReference>
<gene>
    <name evidence="3" type="ORF">ASZ90_011645</name>
</gene>
<dbReference type="InterPro" id="IPR016134">
    <property type="entry name" value="Dockerin_dom"/>
</dbReference>
<dbReference type="InterPro" id="IPR036439">
    <property type="entry name" value="Dockerin_dom_sf"/>
</dbReference>
<feature type="domain" description="Fe/B12 periplasmic-binding" evidence="1">
    <location>
        <begin position="109"/>
        <end position="378"/>
    </location>
</feature>
<dbReference type="CDD" id="cd14256">
    <property type="entry name" value="Dockerin_I"/>
    <property type="match status" value="1"/>
</dbReference>